<reference evidence="1 2" key="1">
    <citation type="submission" date="2018-01" db="EMBL/GenBank/DDBJ databases">
        <title>Denitrification phenotypes of diverse strains of Pseudomonas stutzeri.</title>
        <authorList>
            <person name="Milligan D.A."/>
            <person name="Bergaust L."/>
            <person name="Bakken L.R."/>
            <person name="Frostegard A."/>
        </authorList>
    </citation>
    <scope>NUCLEOTIDE SEQUENCE [LARGE SCALE GENOMIC DNA]</scope>
    <source>
        <strain evidence="1 2">24a75</strain>
    </source>
</reference>
<evidence type="ECO:0000313" key="2">
    <source>
        <dbReference type="Proteomes" id="UP000236023"/>
    </source>
</evidence>
<name>A0A2N8STD7_STUST</name>
<evidence type="ECO:0000313" key="1">
    <source>
        <dbReference type="EMBL" id="PNG05758.1"/>
    </source>
</evidence>
<proteinExistence type="predicted"/>
<dbReference type="EMBL" id="POUT01000015">
    <property type="protein sequence ID" value="PNG05758.1"/>
    <property type="molecule type" value="Genomic_DNA"/>
</dbReference>
<sequence>MLSSFKLGSPSACIAARSRLPQGSVCTGCFGWGLPRGDAFKLQAGQSFGLHRREVAPPTGFGVHRLLWVGARLGAMLSSFKLGSPSACIAARSRLPQGSMCTGCFGWEARPGAMLSRWQACEGAP</sequence>
<dbReference type="Proteomes" id="UP000236023">
    <property type="component" value="Unassembled WGS sequence"/>
</dbReference>
<organism evidence="1 2">
    <name type="scientific">Stutzerimonas stutzeri</name>
    <name type="common">Pseudomonas stutzeri</name>
    <dbReference type="NCBI Taxonomy" id="316"/>
    <lineage>
        <taxon>Bacteria</taxon>
        <taxon>Pseudomonadati</taxon>
        <taxon>Pseudomonadota</taxon>
        <taxon>Gammaproteobacteria</taxon>
        <taxon>Pseudomonadales</taxon>
        <taxon>Pseudomonadaceae</taxon>
        <taxon>Stutzerimonas</taxon>
    </lineage>
</organism>
<comment type="caution">
    <text evidence="1">The sequence shown here is derived from an EMBL/GenBank/DDBJ whole genome shotgun (WGS) entry which is preliminary data.</text>
</comment>
<gene>
    <name evidence="1" type="ORF">CXK94_19845</name>
</gene>
<protein>
    <submittedName>
        <fullName evidence="1">Uncharacterized protein</fullName>
    </submittedName>
</protein>
<accession>A0A2N8STD7</accession>
<dbReference type="AlphaFoldDB" id="A0A2N8STD7"/>